<evidence type="ECO:0000256" key="7">
    <source>
        <dbReference type="ARBA" id="ARBA00022840"/>
    </source>
</evidence>
<dbReference type="Gene3D" id="3.40.50.10930">
    <property type="match status" value="1"/>
</dbReference>
<dbReference type="GO" id="GO:0003678">
    <property type="term" value="F:DNA helicase activity"/>
    <property type="evidence" value="ECO:0007669"/>
    <property type="project" value="UniProtKB-UniRule"/>
</dbReference>
<dbReference type="Gene3D" id="3.40.50.300">
    <property type="entry name" value="P-loop containing nucleotide triphosphate hydrolases"/>
    <property type="match status" value="2"/>
</dbReference>
<evidence type="ECO:0000256" key="8">
    <source>
        <dbReference type="ARBA" id="ARBA00023125"/>
    </source>
</evidence>
<keyword evidence="7 10" id="KW-0067">ATP-binding</keyword>
<evidence type="ECO:0000259" key="12">
    <source>
        <dbReference type="Pfam" id="PF17946"/>
    </source>
</evidence>
<dbReference type="eggNOG" id="COG1330">
    <property type="taxonomic scope" value="Bacteria"/>
</dbReference>
<evidence type="ECO:0000256" key="4">
    <source>
        <dbReference type="ARBA" id="ARBA00022801"/>
    </source>
</evidence>
<comment type="function">
    <text evidence="10">A helicase/nuclease that prepares dsDNA breaks (DSB) for recombinational DNA repair. Binds to DSBs and unwinds DNA via a highly rapid and processive ATP-dependent bidirectional helicase activity. Unwinds dsDNA until it encounters a Chi (crossover hotspot instigator) sequence from the 3' direction. Cuts ssDNA a few nucleotides 3' to the Chi site. The properties and activities of the enzyme are changed at Chi. The Chi-altered holoenzyme produces a long 3'-ssDNA overhang and facilitates RecA-binding to the ssDNA for homologous DNA recombination and repair. Holoenzyme degrades any linearized DNA that is unable to undergo homologous recombination. In the holoenzyme this subunit recognizes the wild-type Chi sequence, and when added to isolated RecB increases its ATP-dependent helicase processivity.</text>
</comment>
<evidence type="ECO:0000256" key="11">
    <source>
        <dbReference type="SAM" id="MobiDB-lite"/>
    </source>
</evidence>
<dbReference type="Pfam" id="PF04257">
    <property type="entry name" value="Exonuc_V_gamma"/>
    <property type="match status" value="1"/>
</dbReference>
<keyword evidence="5 10" id="KW-0347">Helicase</keyword>
<comment type="subunit">
    <text evidence="10">Heterotrimer of RecB, RecC and RecD. All subunits contribute to DNA-binding.</text>
</comment>
<dbReference type="GO" id="GO:0003677">
    <property type="term" value="F:DNA binding"/>
    <property type="evidence" value="ECO:0007669"/>
    <property type="project" value="UniProtKB-UniRule"/>
</dbReference>
<reference evidence="13 14" key="1">
    <citation type="submission" date="2012-02" db="EMBL/GenBank/DDBJ databases">
        <title>Whole genome shotgun sequence of Mobilicoccus pelagius NBRC 104925.</title>
        <authorList>
            <person name="Yoshida Y."/>
            <person name="Hosoyama A."/>
            <person name="Tsuchikane K."/>
            <person name="Katsumata H."/>
            <person name="Yamazaki S."/>
            <person name="Fujita N."/>
        </authorList>
    </citation>
    <scope>NUCLEOTIDE SEQUENCE [LARGE SCALE GENOMIC DNA]</scope>
    <source>
        <strain evidence="13 14">NBRC 104925</strain>
    </source>
</reference>
<dbReference type="PANTHER" id="PTHR30591:SF1">
    <property type="entry name" value="RECBCD ENZYME SUBUNIT RECC"/>
    <property type="match status" value="1"/>
</dbReference>
<evidence type="ECO:0000256" key="6">
    <source>
        <dbReference type="ARBA" id="ARBA00022839"/>
    </source>
</evidence>
<dbReference type="GO" id="GO:0000724">
    <property type="term" value="P:double-strand break repair via homologous recombination"/>
    <property type="evidence" value="ECO:0007669"/>
    <property type="project" value="UniProtKB-UniRule"/>
</dbReference>
<evidence type="ECO:0000313" key="13">
    <source>
        <dbReference type="EMBL" id="GAB46932.1"/>
    </source>
</evidence>
<evidence type="ECO:0000256" key="9">
    <source>
        <dbReference type="ARBA" id="ARBA00023204"/>
    </source>
</evidence>
<keyword evidence="3 10" id="KW-0227">DNA damage</keyword>
<organism evidence="13 14">
    <name type="scientific">Mobilicoccus pelagius NBRC 104925</name>
    <dbReference type="NCBI Taxonomy" id="1089455"/>
    <lineage>
        <taxon>Bacteria</taxon>
        <taxon>Bacillati</taxon>
        <taxon>Actinomycetota</taxon>
        <taxon>Actinomycetes</taxon>
        <taxon>Micrococcales</taxon>
        <taxon>Dermatophilaceae</taxon>
        <taxon>Mobilicoccus</taxon>
    </lineage>
</organism>
<evidence type="ECO:0000256" key="10">
    <source>
        <dbReference type="HAMAP-Rule" id="MF_01486"/>
    </source>
</evidence>
<dbReference type="GO" id="GO:0005524">
    <property type="term" value="F:ATP binding"/>
    <property type="evidence" value="ECO:0007669"/>
    <property type="project" value="UniProtKB-UniRule"/>
</dbReference>
<protein>
    <recommendedName>
        <fullName evidence="10">RecBCD enzyme subunit RecC</fullName>
    </recommendedName>
    <alternativeName>
        <fullName evidence="10">Exonuclease V subunit RecC</fullName>
        <shortName evidence="10">ExoV subunit RecC</shortName>
    </alternativeName>
    <alternativeName>
        <fullName evidence="10">Helicase/nuclease RecBCD subunit RecC</fullName>
    </alternativeName>
</protein>
<dbReference type="AlphaFoldDB" id="H5UMH4"/>
<evidence type="ECO:0000256" key="3">
    <source>
        <dbReference type="ARBA" id="ARBA00022763"/>
    </source>
</evidence>
<evidence type="ECO:0000256" key="2">
    <source>
        <dbReference type="ARBA" id="ARBA00022741"/>
    </source>
</evidence>
<keyword evidence="1 10" id="KW-0540">Nuclease</keyword>
<keyword evidence="8 10" id="KW-0238">DNA-binding</keyword>
<feature type="domain" description="RecC C-terminal" evidence="12">
    <location>
        <begin position="855"/>
        <end position="1080"/>
    </location>
</feature>
<keyword evidence="2 10" id="KW-0547">Nucleotide-binding</keyword>
<dbReference type="InterPro" id="IPR006697">
    <property type="entry name" value="RecC"/>
</dbReference>
<gene>
    <name evidence="10 13" type="primary">recC</name>
    <name evidence="13" type="ORF">MOPEL_001_00500</name>
</gene>
<dbReference type="HAMAP" id="MF_01486">
    <property type="entry name" value="RecC"/>
    <property type="match status" value="1"/>
</dbReference>
<evidence type="ECO:0000256" key="5">
    <source>
        <dbReference type="ARBA" id="ARBA00022806"/>
    </source>
</evidence>
<feature type="compositionally biased region" description="Basic and acidic residues" evidence="11">
    <location>
        <begin position="1082"/>
        <end position="1095"/>
    </location>
</feature>
<dbReference type="EMBL" id="BAFE01000001">
    <property type="protein sequence ID" value="GAB46932.1"/>
    <property type="molecule type" value="Genomic_DNA"/>
</dbReference>
<dbReference type="InterPro" id="IPR011335">
    <property type="entry name" value="Restrct_endonuc-II-like"/>
</dbReference>
<dbReference type="InterPro" id="IPR013986">
    <property type="entry name" value="DExx_box_DNA_helicase_dom_sf"/>
</dbReference>
<dbReference type="PIRSF" id="PIRSF000980">
    <property type="entry name" value="RecC"/>
    <property type="match status" value="1"/>
</dbReference>
<dbReference type="SUPFAM" id="SSF52980">
    <property type="entry name" value="Restriction endonuclease-like"/>
    <property type="match status" value="1"/>
</dbReference>
<dbReference type="SUPFAM" id="SSF52540">
    <property type="entry name" value="P-loop containing nucleoside triphosphate hydrolases"/>
    <property type="match status" value="2"/>
</dbReference>
<dbReference type="Pfam" id="PF17946">
    <property type="entry name" value="RecC_C"/>
    <property type="match status" value="1"/>
</dbReference>
<comment type="similarity">
    <text evidence="10">Belongs to the RecC family.</text>
</comment>
<comment type="caution">
    <text evidence="13">The sequence shown here is derived from an EMBL/GenBank/DDBJ whole genome shotgun (WGS) entry which is preliminary data.</text>
</comment>
<evidence type="ECO:0000256" key="1">
    <source>
        <dbReference type="ARBA" id="ARBA00022722"/>
    </source>
</evidence>
<dbReference type="GO" id="GO:0008854">
    <property type="term" value="F:exodeoxyribonuclease V activity"/>
    <property type="evidence" value="ECO:0007669"/>
    <property type="project" value="InterPro"/>
</dbReference>
<dbReference type="NCBIfam" id="TIGR01450">
    <property type="entry name" value="recC"/>
    <property type="match status" value="1"/>
</dbReference>
<feature type="region of interest" description="Disordered" evidence="11">
    <location>
        <begin position="1082"/>
        <end position="1103"/>
    </location>
</feature>
<keyword evidence="9 10" id="KW-0234">DNA repair</keyword>
<accession>H5UMH4</accession>
<dbReference type="PANTHER" id="PTHR30591">
    <property type="entry name" value="RECBCD ENZYME SUBUNIT RECC"/>
    <property type="match status" value="1"/>
</dbReference>
<keyword evidence="4 10" id="KW-0378">Hydrolase</keyword>
<evidence type="ECO:0000313" key="14">
    <source>
        <dbReference type="Proteomes" id="UP000004367"/>
    </source>
</evidence>
<dbReference type="InterPro" id="IPR041500">
    <property type="entry name" value="RecC_C"/>
</dbReference>
<name>H5UMH4_9MICO</name>
<sequence length="1174" mass="126636">MALHLHRGVDTAALAAGLAGMLAEPLPDPLVQEFVVVPAKGIERWLTQQLSHRLGTTGTTAFGADGVCAGVRFVSPASLVALLTGRRSTFSGRGADDPWSLDRLTWAVLDVLDTHLDEPWLRTVARHLGRGKEGLEAELRLGRRYAVARHLAGLLADYALQRPELLAAWRRGELTGTEGDLDWQAPLWRHVVERITEAPATSDDAVGPALGGDLDPVTPPDVRHAAVVAALREGSVELDLPPRLSMFGHTRLASTEIDLLAALATHRDVHLWLPQASPVAWDRLTDVVADGPIRRADDASVRHVRHPLLASLGRDARELQRSLVGCGAIDHGPVESADPVDPRGRDRRGDTLLAWLQEDLADDHPADAARRRARVIDPRDDSIGIHACHGPARQVEVLRDVLTGLLEDDPTLEPRDILVMVPDIEEYAPLFAAAFGLGDEAGEFAHPAHGFRVRLADRSLVATNPLFHVTLALLDLAAGRVTVSQMLDLATHPAVARRFRFDDDAVEKIEAWIEQAGIRWGLDAAHRETYRLAAFDQNTWRAGLDRLLLGVAMADGVTTHGDAGDTGFGDRNHLGPVLPVDDVGSGDIDLVGRFTEFTDRVAAVLDAVRAADGVHEWMAALRGGVAALTSVATADEWQQAQLDRELVSVADSARTDTHMRLADVRRLLERRLGGRPTRANFRTGTLTVCTMVPMRSVPHRVVALVGLDDGAFPRAETLDGDDVLLRDPRTGERDRRSEDRQLLLDALMAAREHLVLTYGGASDVDGSTRPPAVPVGELLDTISGLADDVTRDDGTPRVLHAHPLQPFDPALLDADAPFTFDRAAFEGALALAAHRTPRDPFLTGPLPTGPDAGGDVALDDLQAFFANPARAFLRERLDVQPLRDEESDLDAIPVELDGLGTWGVGDRILHDALAGVHPDNAVRAEASRGLVPPAKLGERAVTGVVGVVHALMAAAAPVRVGEARAVDLTAVLPGGRRLTGTVTGVHGTDVLTVSYSALSAKSRIRAWIDLLALTVAHPEGPWVAHVVARQRGGAVHRVWGPLPPTAAAQWLADLVDVRDRGLCEPIPLPPKASLAYAEAASRRRDVEADDPHAGRDTTAPVDAARRAWETDRKRGAFPGEHADPSFARIHSDGAPLEVLFAGSGPDETWNDEPTRFGRYAVRVWQPEITNGRRV</sequence>
<dbReference type="RefSeq" id="WP_009760493.1">
    <property type="nucleotide sequence ID" value="NZ_BAFE01000001.1"/>
</dbReference>
<dbReference type="STRING" id="1089455.MOPEL_001_00500"/>
<dbReference type="Gene3D" id="1.10.10.160">
    <property type="match status" value="1"/>
</dbReference>
<comment type="miscellaneous">
    <text evidence="10">In the RecBCD complex, RecB has a slow 3'-5' helicase, an exonuclease activity and loads RecA onto ssDNA, RecD has a fast 5'-3' helicase activity, while RecC stimulates the ATPase and processivity of the RecB helicase and contributes to recognition of the Chi site.</text>
</comment>
<dbReference type="InterPro" id="IPR027417">
    <property type="entry name" value="P-loop_NTPase"/>
</dbReference>
<dbReference type="Proteomes" id="UP000004367">
    <property type="component" value="Unassembled WGS sequence"/>
</dbReference>
<dbReference type="GO" id="GO:0009338">
    <property type="term" value="C:exodeoxyribonuclease V complex"/>
    <property type="evidence" value="ECO:0007669"/>
    <property type="project" value="InterPro"/>
</dbReference>
<proteinExistence type="inferred from homology"/>
<keyword evidence="6 10" id="KW-0269">Exonuclease</keyword>
<keyword evidence="14" id="KW-1185">Reference proteome</keyword>
<dbReference type="OrthoDB" id="9762834at2"/>